<evidence type="ECO:0000313" key="4">
    <source>
        <dbReference type="Proteomes" id="UP001625389"/>
    </source>
</evidence>
<dbReference type="RefSeq" id="WP_125550637.1">
    <property type="nucleotide sequence ID" value="NZ_JBGQPK010000004.1"/>
</dbReference>
<dbReference type="Proteomes" id="UP001625389">
    <property type="component" value="Unassembled WGS sequence"/>
</dbReference>
<keyword evidence="4" id="KW-1185">Reference proteome</keyword>
<evidence type="ECO:0000313" key="3">
    <source>
        <dbReference type="EMBL" id="MFL2028411.1"/>
    </source>
</evidence>
<gene>
    <name evidence="3" type="ORF">ACEN34_02145</name>
</gene>
<name>A0ABW8U956_9LACO</name>
<dbReference type="InterPro" id="IPR029050">
    <property type="entry name" value="Immunoprotect_excell_Ig-like"/>
</dbReference>
<dbReference type="Gene3D" id="2.60.40.1240">
    <property type="match status" value="1"/>
</dbReference>
<reference evidence="3 4" key="1">
    <citation type="submission" date="2024-08" db="EMBL/GenBank/DDBJ databases">
        <authorList>
            <person name="Arias E."/>
        </authorList>
    </citation>
    <scope>NUCLEOTIDE SEQUENCE [LARGE SCALE GENOMIC DNA]</scope>
    <source>
        <strain evidence="3 4">FAM 25317</strain>
    </source>
</reference>
<proteinExistence type="predicted"/>
<protein>
    <submittedName>
        <fullName evidence="3">DUF4352 domain-containing protein</fullName>
    </submittedName>
</protein>
<dbReference type="EMBL" id="JBGQPK010000004">
    <property type="protein sequence ID" value="MFL2028411.1"/>
    <property type="molecule type" value="Genomic_DNA"/>
</dbReference>
<comment type="caution">
    <text evidence="3">The sequence shown here is derived from an EMBL/GenBank/DDBJ whole genome shotgun (WGS) entry which is preliminary data.</text>
</comment>
<evidence type="ECO:0000256" key="1">
    <source>
        <dbReference type="ARBA" id="ARBA00022729"/>
    </source>
</evidence>
<sequence length="350" mass="38793">MRKLGCILIGSVVMLFGWFIYQPHQVHAASLTVVSGQYIRPIDAAASQLQAGRGYLALKVTAKNETAKARTIDDRSFRLRATNGDTVQAFSVISGGADTFKTISQKLSAGGSLTGYICFPVTKQTPYQLEYSAQNFKKGTEVTSSTINTGDYRDANETAVKALTAFIDEVLLNQANPDYQTYVTNDLAANQKIYNEQLAATLRETISIGYDFVDEHEPSYQKLAEQISDQLKNANRQRGQTRVVIQYSSPTTVELLLYTTTVENHSYTDPLVKKALNQDKEVVPTKLPAAFNQFEGVVQTAELIHSDPEYGLPVRLVQHGDKWQVAAGDDSWRFNDSAKFFDVYTGAPYP</sequence>
<dbReference type="InterPro" id="IPR029051">
    <property type="entry name" value="DUF4352"/>
</dbReference>
<evidence type="ECO:0000259" key="2">
    <source>
        <dbReference type="Pfam" id="PF11611"/>
    </source>
</evidence>
<accession>A0ABW8U956</accession>
<feature type="domain" description="DUF4352" evidence="2">
    <location>
        <begin position="25"/>
        <end position="138"/>
    </location>
</feature>
<dbReference type="Pfam" id="PF11611">
    <property type="entry name" value="DUF4352"/>
    <property type="match status" value="1"/>
</dbReference>
<organism evidence="3 4">
    <name type="scientific">Loigolactobacillus zhaoyuanensis</name>
    <dbReference type="NCBI Taxonomy" id="2486017"/>
    <lineage>
        <taxon>Bacteria</taxon>
        <taxon>Bacillati</taxon>
        <taxon>Bacillota</taxon>
        <taxon>Bacilli</taxon>
        <taxon>Lactobacillales</taxon>
        <taxon>Lactobacillaceae</taxon>
        <taxon>Loigolactobacillus</taxon>
    </lineage>
</organism>
<keyword evidence="1" id="KW-0732">Signal</keyword>